<dbReference type="EnsemblMetazoa" id="GBRI022386-RA">
    <property type="protein sequence ID" value="GBRI022386-PA"/>
    <property type="gene ID" value="GBRI022386"/>
</dbReference>
<keyword evidence="1" id="KW-0472">Membrane</keyword>
<keyword evidence="3" id="KW-1185">Reference proteome</keyword>
<protein>
    <submittedName>
        <fullName evidence="2">Uncharacterized protein</fullName>
    </submittedName>
</protein>
<name>A0A1A9WJV9_9MUSC</name>
<proteinExistence type="predicted"/>
<dbReference type="AlphaFoldDB" id="A0A1A9WJV9"/>
<evidence type="ECO:0000313" key="3">
    <source>
        <dbReference type="Proteomes" id="UP000091820"/>
    </source>
</evidence>
<evidence type="ECO:0000256" key="1">
    <source>
        <dbReference type="SAM" id="Phobius"/>
    </source>
</evidence>
<organism evidence="2 3">
    <name type="scientific">Glossina brevipalpis</name>
    <dbReference type="NCBI Taxonomy" id="37001"/>
    <lineage>
        <taxon>Eukaryota</taxon>
        <taxon>Metazoa</taxon>
        <taxon>Ecdysozoa</taxon>
        <taxon>Arthropoda</taxon>
        <taxon>Hexapoda</taxon>
        <taxon>Insecta</taxon>
        <taxon>Pterygota</taxon>
        <taxon>Neoptera</taxon>
        <taxon>Endopterygota</taxon>
        <taxon>Diptera</taxon>
        <taxon>Brachycera</taxon>
        <taxon>Muscomorpha</taxon>
        <taxon>Hippoboscoidea</taxon>
        <taxon>Glossinidae</taxon>
        <taxon>Glossina</taxon>
    </lineage>
</organism>
<sequence length="174" mass="18963">MATSELNNNFPEYLNSKMQGFLNSVLTPGGCLTPCQLRRIVSTVIFKRTSQYITYRVVCSQTKCRTKKKLSKETIPNFAAVIIIVGQGSFLGLLQISFCQSLSVSTSGGNSAAIATNCKSKSPTGFRANHRKGFSMFRISHQRSCNSVGFELQRIEIVAVSTKTKNSPPGGLAK</sequence>
<reference evidence="3" key="1">
    <citation type="submission" date="2014-03" db="EMBL/GenBank/DDBJ databases">
        <authorList>
            <person name="Aksoy S."/>
            <person name="Warren W."/>
            <person name="Wilson R.K."/>
        </authorList>
    </citation>
    <scope>NUCLEOTIDE SEQUENCE [LARGE SCALE GENOMIC DNA]</scope>
    <source>
        <strain evidence="3">IAEA</strain>
    </source>
</reference>
<reference evidence="2" key="2">
    <citation type="submission" date="2020-05" db="UniProtKB">
        <authorList>
            <consortium name="EnsemblMetazoa"/>
        </authorList>
    </citation>
    <scope>IDENTIFICATION</scope>
    <source>
        <strain evidence="2">IAEA</strain>
    </source>
</reference>
<dbReference type="VEuPathDB" id="VectorBase:GBRI022386"/>
<dbReference type="Proteomes" id="UP000091820">
    <property type="component" value="Unassembled WGS sequence"/>
</dbReference>
<keyword evidence="1" id="KW-1133">Transmembrane helix</keyword>
<evidence type="ECO:0000313" key="2">
    <source>
        <dbReference type="EnsemblMetazoa" id="GBRI022386-PA"/>
    </source>
</evidence>
<feature type="transmembrane region" description="Helical" evidence="1">
    <location>
        <begin position="75"/>
        <end position="98"/>
    </location>
</feature>
<accession>A0A1A9WJV9</accession>
<keyword evidence="1" id="KW-0812">Transmembrane</keyword>